<feature type="domain" description="Response regulatory" evidence="2">
    <location>
        <begin position="1"/>
        <end position="92"/>
    </location>
</feature>
<dbReference type="EMBL" id="JAUHMF010000001">
    <property type="protein sequence ID" value="MDT8897030.1"/>
    <property type="molecule type" value="Genomic_DNA"/>
</dbReference>
<accession>A0ABU3NJJ9</accession>
<reference evidence="3 4" key="1">
    <citation type="submission" date="2023-07" db="EMBL/GenBank/DDBJ databases">
        <title>Novel species of Thermanaerothrix with wide hydrolytic capabilities.</title>
        <authorList>
            <person name="Zayulina K.S."/>
            <person name="Podosokorskaya O.A."/>
            <person name="Elcheninov A.G."/>
        </authorList>
    </citation>
    <scope>NUCLEOTIDE SEQUENCE [LARGE SCALE GENOMIC DNA]</scope>
    <source>
        <strain evidence="3 4">4228-RoL</strain>
    </source>
</reference>
<dbReference type="Pfam" id="PF00072">
    <property type="entry name" value="Response_reg"/>
    <property type="match status" value="1"/>
</dbReference>
<dbReference type="PROSITE" id="PS50110">
    <property type="entry name" value="RESPONSE_REGULATORY"/>
    <property type="match status" value="1"/>
</dbReference>
<gene>
    <name evidence="3" type="ORF">QYE77_02040</name>
</gene>
<organism evidence="3 4">
    <name type="scientific">Thermanaerothrix solaris</name>
    <dbReference type="NCBI Taxonomy" id="3058434"/>
    <lineage>
        <taxon>Bacteria</taxon>
        <taxon>Bacillati</taxon>
        <taxon>Chloroflexota</taxon>
        <taxon>Anaerolineae</taxon>
        <taxon>Anaerolineales</taxon>
        <taxon>Anaerolineaceae</taxon>
        <taxon>Thermanaerothrix</taxon>
    </lineage>
</organism>
<feature type="modified residue" description="4-aspartylphosphate" evidence="1">
    <location>
        <position position="25"/>
    </location>
</feature>
<dbReference type="InterPro" id="IPR001789">
    <property type="entry name" value="Sig_transdc_resp-reg_receiver"/>
</dbReference>
<dbReference type="InterPro" id="IPR011006">
    <property type="entry name" value="CheY-like_superfamily"/>
</dbReference>
<comment type="caution">
    <text evidence="3">The sequence shown here is derived from an EMBL/GenBank/DDBJ whole genome shotgun (WGS) entry which is preliminary data.</text>
</comment>
<evidence type="ECO:0000256" key="1">
    <source>
        <dbReference type="PROSITE-ProRule" id="PRU00169"/>
    </source>
</evidence>
<dbReference type="SUPFAM" id="SSF52172">
    <property type="entry name" value="CheY-like"/>
    <property type="match status" value="1"/>
</dbReference>
<keyword evidence="4" id="KW-1185">Reference proteome</keyword>
<evidence type="ECO:0000259" key="2">
    <source>
        <dbReference type="PROSITE" id="PS50110"/>
    </source>
</evidence>
<evidence type="ECO:0000313" key="4">
    <source>
        <dbReference type="Proteomes" id="UP001254165"/>
    </source>
</evidence>
<evidence type="ECO:0000313" key="3">
    <source>
        <dbReference type="EMBL" id="MDT8897030.1"/>
    </source>
</evidence>
<sequence>MAVKAQSSSCASAAAEYPIDAVLLDLELPDIHGWDWLAKLRQTSAYADLPVVIISAEEQPEATLTPDGNVLELSLPRPLTMHETREIIRVILNTILPRYPQTTTSTDFTGHN</sequence>
<dbReference type="RefSeq" id="WP_315623680.1">
    <property type="nucleotide sequence ID" value="NZ_JAUHMF010000001.1"/>
</dbReference>
<dbReference type="CDD" id="cd00156">
    <property type="entry name" value="REC"/>
    <property type="match status" value="1"/>
</dbReference>
<proteinExistence type="predicted"/>
<protein>
    <submittedName>
        <fullName evidence="3">Response regulator</fullName>
    </submittedName>
</protein>
<dbReference type="Gene3D" id="3.40.50.2300">
    <property type="match status" value="1"/>
</dbReference>
<keyword evidence="1" id="KW-0597">Phosphoprotein</keyword>
<dbReference type="Proteomes" id="UP001254165">
    <property type="component" value="Unassembled WGS sequence"/>
</dbReference>
<name>A0ABU3NJJ9_9CHLR</name>